<dbReference type="AlphaFoldDB" id="A0AAD4LFT8"/>
<dbReference type="PANTHER" id="PTHR13847:SF213">
    <property type="entry name" value="DEPENDENT OXIDOREDUCTASE, PUTATIVE-RELATED"/>
    <property type="match status" value="1"/>
</dbReference>
<sequence>MFSRFKLVLGLIRQLDAEYRVVKERVDRSPELPVDGPTVPFWTVPPAELPIDNDAPLPSHVDVLVIGSGITGVSCARTLLRYGPPGLRVLVLEARDVCSGATGRNGGHINAPLFHDYPQLKSEFGLDSAKRIIRFRLFHLQAVREAVEDIGVLDYSQVRDVEKLDVYFDRGMFEENLKALEEWKADMPEEAAGCCVVEGKEAAERFQLSELVVGVIVSPGGAAHPYRTVTSIFKNLLQRYPDQLDLFTQTPCTAITPPSAVTPQYTIQTPRGAVTAHHTVHATNGWTSHLLPGLRGKIIPVRGLMTAQRPGMGLSTSASPPGARAHVFYYSSPGYDYLTQLPKHSGEAELLFGGGAAQVGQIILSEVGVSDDSAYNMSIASHIQGALPEYFGRANWGAEGVPPATAEAGSPSPWASGRVKALWTGILGISTDLQPWVGRVPSAVSGRAVPVLEKADDVRPLAAPGEWVSAGYSGEGMVHAWLCAHALALMLLGLEEEQSIPAWFPDEYRLTEKRLKRATLEELMDRL</sequence>
<dbReference type="EMBL" id="JAKELL010000032">
    <property type="protein sequence ID" value="KAH8990089.1"/>
    <property type="molecule type" value="Genomic_DNA"/>
</dbReference>
<dbReference type="Pfam" id="PF01266">
    <property type="entry name" value="DAO"/>
    <property type="match status" value="1"/>
</dbReference>
<organism evidence="2 3">
    <name type="scientific">Lactarius akahatsu</name>
    <dbReference type="NCBI Taxonomy" id="416441"/>
    <lineage>
        <taxon>Eukaryota</taxon>
        <taxon>Fungi</taxon>
        <taxon>Dikarya</taxon>
        <taxon>Basidiomycota</taxon>
        <taxon>Agaricomycotina</taxon>
        <taxon>Agaricomycetes</taxon>
        <taxon>Russulales</taxon>
        <taxon>Russulaceae</taxon>
        <taxon>Lactarius</taxon>
    </lineage>
</organism>
<proteinExistence type="predicted"/>
<dbReference type="Proteomes" id="UP001201163">
    <property type="component" value="Unassembled WGS sequence"/>
</dbReference>
<dbReference type="SUPFAM" id="SSF51905">
    <property type="entry name" value="FAD/NAD(P)-binding domain"/>
    <property type="match status" value="1"/>
</dbReference>
<feature type="domain" description="FAD dependent oxidoreductase" evidence="1">
    <location>
        <begin position="62"/>
        <end position="488"/>
    </location>
</feature>
<dbReference type="GO" id="GO:0005737">
    <property type="term" value="C:cytoplasm"/>
    <property type="evidence" value="ECO:0007669"/>
    <property type="project" value="TreeGrafter"/>
</dbReference>
<dbReference type="InterPro" id="IPR006076">
    <property type="entry name" value="FAD-dep_OxRdtase"/>
</dbReference>
<accession>A0AAD4LFT8</accession>
<evidence type="ECO:0000313" key="3">
    <source>
        <dbReference type="Proteomes" id="UP001201163"/>
    </source>
</evidence>
<evidence type="ECO:0000259" key="1">
    <source>
        <dbReference type="Pfam" id="PF01266"/>
    </source>
</evidence>
<protein>
    <submittedName>
        <fullName evidence="2">FAD dependent oxidoreductase</fullName>
    </submittedName>
</protein>
<comment type="caution">
    <text evidence="2">The sequence shown here is derived from an EMBL/GenBank/DDBJ whole genome shotgun (WGS) entry which is preliminary data.</text>
</comment>
<reference evidence="2" key="1">
    <citation type="submission" date="2022-01" db="EMBL/GenBank/DDBJ databases">
        <title>Comparative genomics reveals a dynamic genome evolution in the ectomycorrhizal milk-cap (Lactarius) mushrooms.</title>
        <authorList>
            <consortium name="DOE Joint Genome Institute"/>
            <person name="Lebreton A."/>
            <person name="Tang N."/>
            <person name="Kuo A."/>
            <person name="LaButti K."/>
            <person name="Drula E."/>
            <person name="Barry K."/>
            <person name="Clum A."/>
            <person name="Lipzen A."/>
            <person name="Mousain D."/>
            <person name="Ng V."/>
            <person name="Wang R."/>
            <person name="Wang X."/>
            <person name="Dai Y."/>
            <person name="Henrissat B."/>
            <person name="Grigoriev I.V."/>
            <person name="Guerin-Laguette A."/>
            <person name="Yu F."/>
            <person name="Martin F.M."/>
        </authorList>
    </citation>
    <scope>NUCLEOTIDE SEQUENCE</scope>
    <source>
        <strain evidence="2">QP</strain>
    </source>
</reference>
<evidence type="ECO:0000313" key="2">
    <source>
        <dbReference type="EMBL" id="KAH8990089.1"/>
    </source>
</evidence>
<dbReference type="PANTHER" id="PTHR13847">
    <property type="entry name" value="SARCOSINE DEHYDROGENASE-RELATED"/>
    <property type="match status" value="1"/>
</dbReference>
<dbReference type="Gene3D" id="3.30.9.10">
    <property type="entry name" value="D-Amino Acid Oxidase, subunit A, domain 2"/>
    <property type="match status" value="1"/>
</dbReference>
<keyword evidence="3" id="KW-1185">Reference proteome</keyword>
<name>A0AAD4LFT8_9AGAM</name>
<gene>
    <name evidence="2" type="ORF">EDB92DRAFT_801926</name>
</gene>
<dbReference type="InterPro" id="IPR036188">
    <property type="entry name" value="FAD/NAD-bd_sf"/>
</dbReference>
<dbReference type="Gene3D" id="3.50.50.60">
    <property type="entry name" value="FAD/NAD(P)-binding domain"/>
    <property type="match status" value="1"/>
</dbReference>